<name>A0A1B9DRR9_9FLAO</name>
<dbReference type="EMBL" id="FNEO01000001">
    <property type="protein sequence ID" value="SDI90951.1"/>
    <property type="molecule type" value="Genomic_DNA"/>
</dbReference>
<evidence type="ECO:0000313" key="4">
    <source>
        <dbReference type="EMBL" id="GEL09857.1"/>
    </source>
</evidence>
<reference evidence="4 9" key="4">
    <citation type="submission" date="2019-07" db="EMBL/GenBank/DDBJ databases">
        <title>Whole genome shotgun sequence of Flavobacterium glycines NBRC 105008.</title>
        <authorList>
            <person name="Hosoyama A."/>
            <person name="Uohara A."/>
            <person name="Ohji S."/>
            <person name="Ichikawa N."/>
        </authorList>
    </citation>
    <scope>NUCLEOTIDE SEQUENCE [LARGE SCALE GENOMIC DNA]</scope>
    <source>
        <strain evidence="4 9">NBRC 105008</strain>
    </source>
</reference>
<dbReference type="AlphaFoldDB" id="A0A1B9DRR9"/>
<dbReference type="Proteomes" id="UP000093226">
    <property type="component" value="Unassembled WGS sequence"/>
</dbReference>
<dbReference type="SMART" id="SM00560">
    <property type="entry name" value="LamGL"/>
    <property type="match status" value="1"/>
</dbReference>
<dbReference type="OrthoDB" id="1081439at2"/>
<dbReference type="Proteomes" id="UP000182367">
    <property type="component" value="Unassembled WGS sequence"/>
</dbReference>
<evidence type="ECO:0000313" key="7">
    <source>
        <dbReference type="Proteomes" id="UP000093226"/>
    </source>
</evidence>
<evidence type="ECO:0000313" key="9">
    <source>
        <dbReference type="Proteomes" id="UP000321579"/>
    </source>
</evidence>
<dbReference type="PANTHER" id="PTHR47635:SF2">
    <property type="entry name" value="LAMG-LIKE JELLYROLL FOLD DOMAIN-CONTAINING PROTEIN"/>
    <property type="match status" value="1"/>
</dbReference>
<organism evidence="5 7">
    <name type="scientific">Flavobacterium glycines</name>
    <dbReference type="NCBI Taxonomy" id="551990"/>
    <lineage>
        <taxon>Bacteria</taxon>
        <taxon>Pseudomonadati</taxon>
        <taxon>Bacteroidota</taxon>
        <taxon>Flavobacteriia</taxon>
        <taxon>Flavobacteriales</taxon>
        <taxon>Flavobacteriaceae</taxon>
        <taxon>Flavobacterium</taxon>
    </lineage>
</organism>
<reference evidence="7" key="1">
    <citation type="submission" date="2016-03" db="EMBL/GenBank/DDBJ databases">
        <title>Draft genome sequence of Paenibacillus glacialis DSM 22343.</title>
        <authorList>
            <person name="Shin S.-K."/>
            <person name="Yi H."/>
        </authorList>
    </citation>
    <scope>NUCLEOTIDE SEQUENCE [LARGE SCALE GENOMIC DNA]</scope>
    <source>
        <strain evidence="7">NBRC 105008</strain>
    </source>
</reference>
<evidence type="ECO:0000259" key="3">
    <source>
        <dbReference type="SMART" id="SM00560"/>
    </source>
</evidence>
<dbReference type="Proteomes" id="UP000321579">
    <property type="component" value="Unassembled WGS sequence"/>
</dbReference>
<dbReference type="InterPro" id="IPR013320">
    <property type="entry name" value="ConA-like_dom_sf"/>
</dbReference>
<dbReference type="GO" id="GO:0004553">
    <property type="term" value="F:hydrolase activity, hydrolyzing O-glycosyl compounds"/>
    <property type="evidence" value="ECO:0007669"/>
    <property type="project" value="UniProtKB-ARBA"/>
</dbReference>
<dbReference type="EMBL" id="LVEO01000013">
    <property type="protein sequence ID" value="OCB72382.1"/>
    <property type="molecule type" value="Genomic_DNA"/>
</dbReference>
<evidence type="ECO:0000313" key="5">
    <source>
        <dbReference type="EMBL" id="OCB72382.1"/>
    </source>
</evidence>
<evidence type="ECO:0000313" key="8">
    <source>
        <dbReference type="Proteomes" id="UP000182367"/>
    </source>
</evidence>
<keyword evidence="1" id="KW-0732">Signal</keyword>
<evidence type="ECO:0000313" key="6">
    <source>
        <dbReference type="EMBL" id="SDI90951.1"/>
    </source>
</evidence>
<dbReference type="EMBL" id="BJVF01000001">
    <property type="protein sequence ID" value="GEL09857.1"/>
    <property type="molecule type" value="Genomic_DNA"/>
</dbReference>
<gene>
    <name evidence="5" type="ORF">FBGL_06945</name>
    <name evidence="4" type="ORF">FGL01_05960</name>
    <name evidence="6" type="ORF">SAMN05192550_1126</name>
</gene>
<dbReference type="SUPFAM" id="SSF49899">
    <property type="entry name" value="Concanavalin A-like lectins/glucanases"/>
    <property type="match status" value="1"/>
</dbReference>
<feature type="domain" description="LamG-like jellyroll fold" evidence="3">
    <location>
        <begin position="105"/>
        <end position="252"/>
    </location>
</feature>
<evidence type="ECO:0000256" key="2">
    <source>
        <dbReference type="ARBA" id="ARBA00023157"/>
    </source>
</evidence>
<dbReference type="Pfam" id="PF13385">
    <property type="entry name" value="Laminin_G_3"/>
    <property type="match status" value="1"/>
</dbReference>
<evidence type="ECO:0000256" key="1">
    <source>
        <dbReference type="ARBA" id="ARBA00022729"/>
    </source>
</evidence>
<keyword evidence="2" id="KW-1015">Disulfide bond</keyword>
<dbReference type="Gene3D" id="2.60.120.200">
    <property type="match status" value="1"/>
</dbReference>
<dbReference type="InterPro" id="IPR006558">
    <property type="entry name" value="LamG-like"/>
</dbReference>
<accession>A0A1B9DRR9</accession>
<comment type="caution">
    <text evidence="5">The sequence shown here is derived from an EMBL/GenBank/DDBJ whole genome shotgun (WGS) entry which is preliminary data.</text>
</comment>
<proteinExistence type="predicted"/>
<dbReference type="RefSeq" id="WP_066326903.1">
    <property type="nucleotide sequence ID" value="NZ_BJVF01000001.1"/>
</dbReference>
<keyword evidence="8" id="KW-1185">Reference proteome</keyword>
<protein>
    <submittedName>
        <fullName evidence="6">Concanavalin A-like lectin/glucanases superfamily protein</fullName>
    </submittedName>
</protein>
<reference evidence="6 8" key="3">
    <citation type="submission" date="2016-10" db="EMBL/GenBank/DDBJ databases">
        <authorList>
            <person name="Varghese N."/>
            <person name="Submissions S."/>
        </authorList>
    </citation>
    <scope>NUCLEOTIDE SEQUENCE [LARGE SCALE GENOMIC DNA]</scope>
    <source>
        <strain evidence="6 8">Gm-149</strain>
    </source>
</reference>
<dbReference type="GO" id="GO:0005975">
    <property type="term" value="P:carbohydrate metabolic process"/>
    <property type="evidence" value="ECO:0007669"/>
    <property type="project" value="UniProtKB-ARBA"/>
</dbReference>
<sequence length="262" mass="29078">MKTFESLKKLTAMIVFAVLLYNCSPNSDSTPATFPSDGLIAQYNFDGDANDSSGHDLNGTVHGATLTTDKNNKTHRAYDFDFSNASFGNQNDEIYIPYSPLMNVNNITVSLWLYPRSYFWNGNTNNPYSTIINRFQYGYSNPNGQVWGITFNPTSVTAFIVGTNGTGSANAVSNQPLTLNKWYHLVMTYNQNQVRLYINGRLAATQNYSSTMNTSGNSGISIGESNQANGYWNHTDGKIDDVAIWDRALTPTEIEALYSIQN</sequence>
<dbReference type="STRING" id="551990.SAMN05192550_1126"/>
<dbReference type="PANTHER" id="PTHR47635">
    <property type="entry name" value="CUB DOMAIN-CONTAINING PROTEIN"/>
    <property type="match status" value="1"/>
</dbReference>
<reference evidence="5" key="2">
    <citation type="submission" date="2016-03" db="EMBL/GenBank/DDBJ databases">
        <authorList>
            <person name="Ploux O."/>
        </authorList>
    </citation>
    <scope>NUCLEOTIDE SEQUENCE</scope>
    <source>
        <strain evidence="5">NBRC 105008</strain>
    </source>
</reference>